<keyword evidence="3" id="KW-1185">Reference proteome</keyword>
<dbReference type="AlphaFoldDB" id="A0A0D2MEI4"/>
<protein>
    <submittedName>
        <fullName evidence="2">Uncharacterized protein</fullName>
    </submittedName>
</protein>
<feature type="region of interest" description="Disordered" evidence="1">
    <location>
        <begin position="65"/>
        <end position="98"/>
    </location>
</feature>
<proteinExistence type="predicted"/>
<gene>
    <name evidence="2" type="ORF">HYPSUDRAFT_87637</name>
</gene>
<evidence type="ECO:0000313" key="2">
    <source>
        <dbReference type="EMBL" id="KJA22008.1"/>
    </source>
</evidence>
<sequence>MAVSGRQGVIGVAAPIEWVARTPLTPSVSDPTPLKPTRTPRKAPRPALDRHSVYGDLLSNCYLSTTPSLPPASPSGGRHLSSPHAPSLCKLPSSSLSQ</sequence>
<evidence type="ECO:0000256" key="1">
    <source>
        <dbReference type="SAM" id="MobiDB-lite"/>
    </source>
</evidence>
<organism evidence="2 3">
    <name type="scientific">Hypholoma sublateritium (strain FD-334 SS-4)</name>
    <dbReference type="NCBI Taxonomy" id="945553"/>
    <lineage>
        <taxon>Eukaryota</taxon>
        <taxon>Fungi</taxon>
        <taxon>Dikarya</taxon>
        <taxon>Basidiomycota</taxon>
        <taxon>Agaricomycotina</taxon>
        <taxon>Agaricomycetes</taxon>
        <taxon>Agaricomycetidae</taxon>
        <taxon>Agaricales</taxon>
        <taxon>Agaricineae</taxon>
        <taxon>Strophariaceae</taxon>
        <taxon>Hypholoma</taxon>
    </lineage>
</organism>
<reference evidence="3" key="1">
    <citation type="submission" date="2014-04" db="EMBL/GenBank/DDBJ databases">
        <title>Evolutionary Origins and Diversification of the Mycorrhizal Mutualists.</title>
        <authorList>
            <consortium name="DOE Joint Genome Institute"/>
            <consortium name="Mycorrhizal Genomics Consortium"/>
            <person name="Kohler A."/>
            <person name="Kuo A."/>
            <person name="Nagy L.G."/>
            <person name="Floudas D."/>
            <person name="Copeland A."/>
            <person name="Barry K.W."/>
            <person name="Cichocki N."/>
            <person name="Veneault-Fourrey C."/>
            <person name="LaButti K."/>
            <person name="Lindquist E.A."/>
            <person name="Lipzen A."/>
            <person name="Lundell T."/>
            <person name="Morin E."/>
            <person name="Murat C."/>
            <person name="Riley R."/>
            <person name="Ohm R."/>
            <person name="Sun H."/>
            <person name="Tunlid A."/>
            <person name="Henrissat B."/>
            <person name="Grigoriev I.V."/>
            <person name="Hibbett D.S."/>
            <person name="Martin F."/>
        </authorList>
    </citation>
    <scope>NUCLEOTIDE SEQUENCE [LARGE SCALE GENOMIC DNA]</scope>
    <source>
        <strain evidence="3">FD-334 SS-4</strain>
    </source>
</reference>
<dbReference type="EMBL" id="KN817553">
    <property type="protein sequence ID" value="KJA22008.1"/>
    <property type="molecule type" value="Genomic_DNA"/>
</dbReference>
<feature type="region of interest" description="Disordered" evidence="1">
    <location>
        <begin position="21"/>
        <end position="50"/>
    </location>
</feature>
<feature type="compositionally biased region" description="Low complexity" evidence="1">
    <location>
        <begin position="86"/>
        <end position="98"/>
    </location>
</feature>
<name>A0A0D2MEI4_HYPSF</name>
<dbReference type="Proteomes" id="UP000054270">
    <property type="component" value="Unassembled WGS sequence"/>
</dbReference>
<accession>A0A0D2MEI4</accession>
<evidence type="ECO:0000313" key="3">
    <source>
        <dbReference type="Proteomes" id="UP000054270"/>
    </source>
</evidence>